<proteinExistence type="predicted"/>
<feature type="compositionally biased region" description="Basic residues" evidence="1">
    <location>
        <begin position="52"/>
        <end position="61"/>
    </location>
</feature>
<dbReference type="EMBL" id="CP044617">
    <property type="protein sequence ID" value="QRD91652.1"/>
    <property type="molecule type" value="Genomic_DNA"/>
</dbReference>
<gene>
    <name evidence="2" type="ORF">F9C07_5697</name>
</gene>
<reference evidence="3" key="1">
    <citation type="journal article" date="2021" name="G3 (Bethesda)">
        <title>Chromosome assembled and annotated genome sequence of Aspergillus flavus NRRL 3357.</title>
        <authorList>
            <person name="Skerker J.M."/>
            <person name="Pianalto K.M."/>
            <person name="Mondo S.J."/>
            <person name="Yang K."/>
            <person name="Arkin A.P."/>
            <person name="Keller N.P."/>
            <person name="Grigoriev I.V."/>
            <person name="Louise Glass N.L."/>
        </authorList>
    </citation>
    <scope>NUCLEOTIDE SEQUENCE [LARGE SCALE GENOMIC DNA]</scope>
    <source>
        <strain evidence="3">ATCC 200026 / FGSC A1120 / IAM 13836 / NRRL 3357 / JCM 12722 / SRRC 167</strain>
    </source>
</reference>
<feature type="compositionally biased region" description="Polar residues" evidence="1">
    <location>
        <begin position="40"/>
        <end position="49"/>
    </location>
</feature>
<dbReference type="VEuPathDB" id="FungiDB:F9C07_5697"/>
<dbReference type="Proteomes" id="UP000596276">
    <property type="component" value="Chromosome 7"/>
</dbReference>
<evidence type="ECO:0000313" key="2">
    <source>
        <dbReference type="EMBL" id="QRD91652.1"/>
    </source>
</evidence>
<feature type="region of interest" description="Disordered" evidence="1">
    <location>
        <begin position="24"/>
        <end position="61"/>
    </location>
</feature>
<accession>A0A7U2MXF6</accession>
<name>A0A7U2MXF6_ASPFN</name>
<dbReference type="AlphaFoldDB" id="A0A7U2MXF6"/>
<organism evidence="2 3">
    <name type="scientific">Aspergillus flavus (strain ATCC 200026 / FGSC A1120 / IAM 13836 / NRRL 3357 / JCM 12722 / SRRC 167)</name>
    <dbReference type="NCBI Taxonomy" id="332952"/>
    <lineage>
        <taxon>Eukaryota</taxon>
        <taxon>Fungi</taxon>
        <taxon>Dikarya</taxon>
        <taxon>Ascomycota</taxon>
        <taxon>Pezizomycotina</taxon>
        <taxon>Eurotiomycetes</taxon>
        <taxon>Eurotiomycetidae</taxon>
        <taxon>Eurotiales</taxon>
        <taxon>Aspergillaceae</taxon>
        <taxon>Aspergillus</taxon>
        <taxon>Aspergillus subgen. Circumdati</taxon>
    </lineage>
</organism>
<keyword evidence="3" id="KW-1185">Reference proteome</keyword>
<sequence length="61" mass="6961">MRNKDDKLKENKLVTAKKVDKVSHEVTCSGRRSPWRSNAAADSQPTTDTGRMHKQFTRCLT</sequence>
<protein>
    <submittedName>
        <fullName evidence="2">Uncharacterized protein</fullName>
    </submittedName>
</protein>
<evidence type="ECO:0000313" key="3">
    <source>
        <dbReference type="Proteomes" id="UP000596276"/>
    </source>
</evidence>
<evidence type="ECO:0000256" key="1">
    <source>
        <dbReference type="SAM" id="MobiDB-lite"/>
    </source>
</evidence>